<evidence type="ECO:0000256" key="12">
    <source>
        <dbReference type="SAM" id="MobiDB-lite"/>
    </source>
</evidence>
<evidence type="ECO:0000313" key="15">
    <source>
        <dbReference type="Proteomes" id="UP001314263"/>
    </source>
</evidence>
<comment type="catalytic activity">
    <reaction evidence="11">
        <text>tRNA(Asp) + L-aspartate + ATP = L-aspartyl-tRNA(Asp) + AMP + diphosphate</text>
        <dbReference type="Rhea" id="RHEA:19649"/>
        <dbReference type="Rhea" id="RHEA-COMP:9660"/>
        <dbReference type="Rhea" id="RHEA-COMP:9678"/>
        <dbReference type="ChEBI" id="CHEBI:29991"/>
        <dbReference type="ChEBI" id="CHEBI:30616"/>
        <dbReference type="ChEBI" id="CHEBI:33019"/>
        <dbReference type="ChEBI" id="CHEBI:78442"/>
        <dbReference type="ChEBI" id="CHEBI:78516"/>
        <dbReference type="ChEBI" id="CHEBI:456215"/>
        <dbReference type="EC" id="6.1.1.12"/>
    </reaction>
</comment>
<comment type="similarity">
    <text evidence="2">Belongs to the class-II aminoacyl-tRNA synthetase family. Type 2 subfamily.</text>
</comment>
<evidence type="ECO:0000256" key="10">
    <source>
        <dbReference type="ARBA" id="ARBA00033155"/>
    </source>
</evidence>
<dbReference type="NCBIfam" id="TIGR00458">
    <property type="entry name" value="aspS_nondisc"/>
    <property type="match status" value="1"/>
</dbReference>
<feature type="domain" description="Aminoacyl-transfer RNA synthetases class-II family profile" evidence="13">
    <location>
        <begin position="241"/>
        <end position="546"/>
    </location>
</feature>
<evidence type="ECO:0000256" key="9">
    <source>
        <dbReference type="ARBA" id="ARBA00023146"/>
    </source>
</evidence>
<dbReference type="PROSITE" id="PS50862">
    <property type="entry name" value="AA_TRNA_LIGASE_II"/>
    <property type="match status" value="1"/>
</dbReference>
<dbReference type="Proteomes" id="UP001314263">
    <property type="component" value="Unassembled WGS sequence"/>
</dbReference>
<evidence type="ECO:0000256" key="4">
    <source>
        <dbReference type="ARBA" id="ARBA00022490"/>
    </source>
</evidence>
<accession>A0AAV1HVQ6</accession>
<dbReference type="AlphaFoldDB" id="A0AAV1HVQ6"/>
<dbReference type="InterPro" id="IPR012340">
    <property type="entry name" value="NA-bd_OB-fold"/>
</dbReference>
<dbReference type="InterPro" id="IPR004365">
    <property type="entry name" value="NA-bd_OB_tRNA"/>
</dbReference>
<dbReference type="InterPro" id="IPR006195">
    <property type="entry name" value="aa-tRNA-synth_II"/>
</dbReference>
<feature type="region of interest" description="Disordered" evidence="12">
    <location>
        <begin position="1"/>
        <end position="73"/>
    </location>
</feature>
<comment type="subcellular location">
    <subcellularLocation>
        <location evidence="1">Cytoplasm</location>
    </subcellularLocation>
</comment>
<evidence type="ECO:0000313" key="14">
    <source>
        <dbReference type="EMBL" id="CAK0750794.1"/>
    </source>
</evidence>
<feature type="compositionally biased region" description="Basic and acidic residues" evidence="12">
    <location>
        <begin position="37"/>
        <end position="51"/>
    </location>
</feature>
<evidence type="ECO:0000256" key="6">
    <source>
        <dbReference type="ARBA" id="ARBA00022741"/>
    </source>
</evidence>
<dbReference type="InterPro" id="IPR045864">
    <property type="entry name" value="aa-tRNA-synth_II/BPL/LPL"/>
</dbReference>
<dbReference type="InterPro" id="IPR004523">
    <property type="entry name" value="Asp-tRNA_synthase_2"/>
</dbReference>
<dbReference type="HAMAP" id="MF_02075">
    <property type="entry name" value="Asp_tRNA_synth_type2"/>
    <property type="match status" value="1"/>
</dbReference>
<evidence type="ECO:0000256" key="11">
    <source>
        <dbReference type="ARBA" id="ARBA00047904"/>
    </source>
</evidence>
<dbReference type="EC" id="6.1.1.12" evidence="3"/>
<dbReference type="GO" id="GO:0005829">
    <property type="term" value="C:cytosol"/>
    <property type="evidence" value="ECO:0007669"/>
    <property type="project" value="TreeGrafter"/>
</dbReference>
<evidence type="ECO:0000256" key="1">
    <source>
        <dbReference type="ARBA" id="ARBA00004496"/>
    </source>
</evidence>
<proteinExistence type="inferred from homology"/>
<gene>
    <name evidence="14" type="ORF">CVIRNUC_002018</name>
</gene>
<keyword evidence="8" id="KW-0648">Protein biosynthesis</keyword>
<evidence type="ECO:0000256" key="3">
    <source>
        <dbReference type="ARBA" id="ARBA00012841"/>
    </source>
</evidence>
<dbReference type="Pfam" id="PF01336">
    <property type="entry name" value="tRNA_anti-codon"/>
    <property type="match status" value="1"/>
</dbReference>
<dbReference type="GO" id="GO:0004815">
    <property type="term" value="F:aspartate-tRNA ligase activity"/>
    <property type="evidence" value="ECO:0007669"/>
    <property type="project" value="UniProtKB-EC"/>
</dbReference>
<dbReference type="SUPFAM" id="SSF50249">
    <property type="entry name" value="Nucleic acid-binding proteins"/>
    <property type="match status" value="1"/>
</dbReference>
<comment type="caution">
    <text evidence="14">The sequence shown here is derived from an EMBL/GenBank/DDBJ whole genome shotgun (WGS) entry which is preliminary data.</text>
</comment>
<dbReference type="GO" id="GO:0006422">
    <property type="term" value="P:aspartyl-tRNA aminoacylation"/>
    <property type="evidence" value="ECO:0007669"/>
    <property type="project" value="InterPro"/>
</dbReference>
<dbReference type="GO" id="GO:0003723">
    <property type="term" value="F:RNA binding"/>
    <property type="evidence" value="ECO:0007669"/>
    <property type="project" value="TreeGrafter"/>
</dbReference>
<keyword evidence="7" id="KW-0067">ATP-binding</keyword>
<keyword evidence="9" id="KW-0030">Aminoacyl-tRNA synthetase</keyword>
<evidence type="ECO:0000256" key="5">
    <source>
        <dbReference type="ARBA" id="ARBA00022598"/>
    </source>
</evidence>
<evidence type="ECO:0000256" key="7">
    <source>
        <dbReference type="ARBA" id="ARBA00022840"/>
    </source>
</evidence>
<evidence type="ECO:0000259" key="13">
    <source>
        <dbReference type="PROSITE" id="PS50862"/>
    </source>
</evidence>
<dbReference type="PANTHER" id="PTHR43450">
    <property type="entry name" value="ASPARTYL-TRNA SYNTHETASE"/>
    <property type="match status" value="1"/>
</dbReference>
<keyword evidence="5" id="KW-0436">Ligase</keyword>
<organism evidence="14 15">
    <name type="scientific">Coccomyxa viridis</name>
    <dbReference type="NCBI Taxonomy" id="1274662"/>
    <lineage>
        <taxon>Eukaryota</taxon>
        <taxon>Viridiplantae</taxon>
        <taxon>Chlorophyta</taxon>
        <taxon>core chlorophytes</taxon>
        <taxon>Trebouxiophyceae</taxon>
        <taxon>Trebouxiophyceae incertae sedis</taxon>
        <taxon>Coccomyxaceae</taxon>
        <taxon>Coccomyxa</taxon>
    </lineage>
</organism>
<dbReference type="NCBIfam" id="NF003483">
    <property type="entry name" value="PRK05159.1"/>
    <property type="match status" value="1"/>
</dbReference>
<keyword evidence="15" id="KW-1185">Reference proteome</keyword>
<dbReference type="Gene3D" id="3.30.930.10">
    <property type="entry name" value="Bira Bifunctional Protein, Domain 2"/>
    <property type="match status" value="1"/>
</dbReference>
<dbReference type="Pfam" id="PF00152">
    <property type="entry name" value="tRNA-synt_2"/>
    <property type="match status" value="1"/>
</dbReference>
<protein>
    <recommendedName>
        <fullName evidence="3">aspartate--tRNA ligase</fullName>
        <ecNumber evidence="3">6.1.1.12</ecNumber>
    </recommendedName>
    <alternativeName>
        <fullName evidence="10">Aspartyl-tRNA synthetase</fullName>
    </alternativeName>
</protein>
<dbReference type="Gene3D" id="2.40.50.140">
    <property type="entry name" value="Nucleic acid-binding proteins"/>
    <property type="match status" value="1"/>
</dbReference>
<dbReference type="InterPro" id="IPR004364">
    <property type="entry name" value="Aa-tRNA-synt_II"/>
</dbReference>
<dbReference type="CDD" id="cd00776">
    <property type="entry name" value="AsxRS_core"/>
    <property type="match status" value="1"/>
</dbReference>
<keyword evidence="6" id="KW-0547">Nucleotide-binding</keyword>
<dbReference type="GO" id="GO:0017101">
    <property type="term" value="C:aminoacyl-tRNA synthetase multienzyme complex"/>
    <property type="evidence" value="ECO:0007669"/>
    <property type="project" value="TreeGrafter"/>
</dbReference>
<sequence>MSWWDERSPARPVTVEVASNGSESVDKNAAPEGSSKNTKESKAAKKAERAAQRGKPQAVTQPEAGDPLGSQYGDTQLIQSRTQAAETYLSITSLSEEQNTQIALIRGRVHTVRGKGKSCFMVLRQGSATVQAILFVDDKTVSKGMVKYASNLPRESIVDVSGEVHVPDAPVAGCTCSKVELKVRSIRCVSRADGLPFELADAMRSEEDLKREDAQFSTVQQDTRLENRWIDLRTPVNQAIFRVQSAVCQLFREALLSEGFQEIHTPKLIAGASEGGAAVFKLDYIGQPGCLAQSPQFYKQMAICSDMPRVFEIGPVFRAEKSFTHRHLCEFTGLDFEMTINQHYNEVLDMLDHLFVYMFNGLKKHCAAELSTIAEQFPVQPLQYLPKTLRLSFQEGMKLLQQAGFEPDVMGDMTTELERELGKIVKEKYKTDFYVLYRYPLAVRPFYTMPDPEDKRYSNSFDVFIRGEEIISGAQRVHDPALLTERAKVHEIPLESIQSYINSFKYGAPPHGGLGVGLERVVMLFCGLDNIRKTSLFPRDPKRLTP</sequence>
<dbReference type="EMBL" id="CAUYUE010000003">
    <property type="protein sequence ID" value="CAK0750794.1"/>
    <property type="molecule type" value="Genomic_DNA"/>
</dbReference>
<evidence type="ECO:0000256" key="8">
    <source>
        <dbReference type="ARBA" id="ARBA00022917"/>
    </source>
</evidence>
<dbReference type="CDD" id="cd04320">
    <property type="entry name" value="AspRS_cyto_N"/>
    <property type="match status" value="1"/>
</dbReference>
<dbReference type="PRINTS" id="PR01042">
    <property type="entry name" value="TRNASYNTHASP"/>
</dbReference>
<evidence type="ECO:0000256" key="2">
    <source>
        <dbReference type="ARBA" id="ARBA00005312"/>
    </source>
</evidence>
<keyword evidence="4" id="KW-0963">Cytoplasm</keyword>
<name>A0AAV1HVQ6_9CHLO</name>
<dbReference type="InterPro" id="IPR002312">
    <property type="entry name" value="Asp/Asn-tRNA-synth_IIb"/>
</dbReference>
<dbReference type="SUPFAM" id="SSF55681">
    <property type="entry name" value="Class II aaRS and biotin synthetases"/>
    <property type="match status" value="1"/>
</dbReference>
<dbReference type="PANTHER" id="PTHR43450:SF1">
    <property type="entry name" value="ASPARTATE--TRNA LIGASE, CYTOPLASMIC"/>
    <property type="match status" value="1"/>
</dbReference>
<reference evidence="14 15" key="1">
    <citation type="submission" date="2023-10" db="EMBL/GenBank/DDBJ databases">
        <authorList>
            <person name="Maclean D."/>
            <person name="Macfadyen A."/>
        </authorList>
    </citation>
    <scope>NUCLEOTIDE SEQUENCE [LARGE SCALE GENOMIC DNA]</scope>
</reference>
<dbReference type="GO" id="GO:0005524">
    <property type="term" value="F:ATP binding"/>
    <property type="evidence" value="ECO:0007669"/>
    <property type="project" value="UniProtKB-KW"/>
</dbReference>
<dbReference type="FunFam" id="3.30.930.10:FF:000013">
    <property type="entry name" value="Aspartate--tRNA ligase, cytoplasmic"/>
    <property type="match status" value="1"/>
</dbReference>